<gene>
    <name evidence="1" type="ORF">DUE52_11355</name>
</gene>
<dbReference type="RefSeq" id="WP_114406129.1">
    <property type="nucleotide sequence ID" value="NZ_QOWE01000008.1"/>
</dbReference>
<proteinExistence type="predicted"/>
<dbReference type="EMBL" id="QOWE01000008">
    <property type="protein sequence ID" value="RCR69442.1"/>
    <property type="molecule type" value="Genomic_DNA"/>
</dbReference>
<keyword evidence="2" id="KW-1185">Reference proteome</keyword>
<protein>
    <submittedName>
        <fullName evidence="1">Uncharacterized protein</fullName>
    </submittedName>
</protein>
<accession>A0A368JPL9</accession>
<reference evidence="1 2" key="1">
    <citation type="submission" date="2018-07" db="EMBL/GenBank/DDBJ databases">
        <title>Genome analysis of Larkinella rosea.</title>
        <authorList>
            <person name="Zhou Z."/>
            <person name="Wang G."/>
        </authorList>
    </citation>
    <scope>NUCLEOTIDE SEQUENCE [LARGE SCALE GENOMIC DNA]</scope>
    <source>
        <strain evidence="2">zzj9</strain>
    </source>
</reference>
<sequence>MNLQTIINQFEGDSLPNQPDPYLEKARLMVESAAIQAQHLPDLKHFRQTLYAIESTITKTLAIRYGCND</sequence>
<name>A0A368JPL9_9BACT</name>
<organism evidence="1 2">
    <name type="scientific">Larkinella punicea</name>
    <dbReference type="NCBI Taxonomy" id="2315727"/>
    <lineage>
        <taxon>Bacteria</taxon>
        <taxon>Pseudomonadati</taxon>
        <taxon>Bacteroidota</taxon>
        <taxon>Cytophagia</taxon>
        <taxon>Cytophagales</taxon>
        <taxon>Spirosomataceae</taxon>
        <taxon>Larkinella</taxon>
    </lineage>
</organism>
<evidence type="ECO:0000313" key="1">
    <source>
        <dbReference type="EMBL" id="RCR69442.1"/>
    </source>
</evidence>
<dbReference type="AlphaFoldDB" id="A0A368JPL9"/>
<comment type="caution">
    <text evidence="1">The sequence shown here is derived from an EMBL/GenBank/DDBJ whole genome shotgun (WGS) entry which is preliminary data.</text>
</comment>
<evidence type="ECO:0000313" key="2">
    <source>
        <dbReference type="Proteomes" id="UP000253383"/>
    </source>
</evidence>
<dbReference type="OrthoDB" id="964540at2"/>
<dbReference type="Proteomes" id="UP000253383">
    <property type="component" value="Unassembled WGS sequence"/>
</dbReference>